<dbReference type="OrthoDB" id="45365at2759"/>
<dbReference type="InterPro" id="IPR015915">
    <property type="entry name" value="Kelch-typ_b-propeller"/>
</dbReference>
<dbReference type="SUPFAM" id="SSF117281">
    <property type="entry name" value="Kelch motif"/>
    <property type="match status" value="1"/>
</dbReference>
<organism evidence="1 2">
    <name type="scientific">Protopolystoma xenopodis</name>
    <dbReference type="NCBI Taxonomy" id="117903"/>
    <lineage>
        <taxon>Eukaryota</taxon>
        <taxon>Metazoa</taxon>
        <taxon>Spiralia</taxon>
        <taxon>Lophotrochozoa</taxon>
        <taxon>Platyhelminthes</taxon>
        <taxon>Monogenea</taxon>
        <taxon>Polyopisthocotylea</taxon>
        <taxon>Polystomatidea</taxon>
        <taxon>Polystomatidae</taxon>
        <taxon>Protopolystoma</taxon>
    </lineage>
</organism>
<dbReference type="AlphaFoldDB" id="A0A448WCW2"/>
<keyword evidence="2" id="KW-1185">Reference proteome</keyword>
<sequence>MGPESLHVATLPVCYDSLQHTAVYCIANTRLTEMVESLKMYDPDLDQWTPIAPMRFRRIGLGVAVLNR</sequence>
<name>A0A448WCW2_9PLAT</name>
<dbReference type="EMBL" id="CAAALY010004553">
    <property type="protein sequence ID" value="VEL08704.1"/>
    <property type="molecule type" value="Genomic_DNA"/>
</dbReference>
<reference evidence="1" key="1">
    <citation type="submission" date="2018-11" db="EMBL/GenBank/DDBJ databases">
        <authorList>
            <consortium name="Pathogen Informatics"/>
        </authorList>
    </citation>
    <scope>NUCLEOTIDE SEQUENCE</scope>
</reference>
<gene>
    <name evidence="1" type="ORF">PXEA_LOCUS2144</name>
</gene>
<proteinExistence type="predicted"/>
<evidence type="ECO:0000313" key="1">
    <source>
        <dbReference type="EMBL" id="VEL08704.1"/>
    </source>
</evidence>
<protein>
    <submittedName>
        <fullName evidence="1">Uncharacterized protein</fullName>
    </submittedName>
</protein>
<comment type="caution">
    <text evidence="1">The sequence shown here is derived from an EMBL/GenBank/DDBJ whole genome shotgun (WGS) entry which is preliminary data.</text>
</comment>
<dbReference type="Proteomes" id="UP000784294">
    <property type="component" value="Unassembled WGS sequence"/>
</dbReference>
<accession>A0A448WCW2</accession>
<evidence type="ECO:0000313" key="2">
    <source>
        <dbReference type="Proteomes" id="UP000784294"/>
    </source>
</evidence>